<evidence type="ECO:0000256" key="1">
    <source>
        <dbReference type="SAM" id="Phobius"/>
    </source>
</evidence>
<comment type="caution">
    <text evidence="2">The sequence shown here is derived from an EMBL/GenBank/DDBJ whole genome shotgun (WGS) entry which is preliminary data.</text>
</comment>
<keyword evidence="1" id="KW-0812">Transmembrane</keyword>
<name>A0AAV4Q6D4_CAEEX</name>
<protein>
    <submittedName>
        <fullName evidence="2">Uncharacterized protein</fullName>
    </submittedName>
</protein>
<dbReference type="EMBL" id="BPLR01005787">
    <property type="protein sequence ID" value="GIY05025.1"/>
    <property type="molecule type" value="Genomic_DNA"/>
</dbReference>
<keyword evidence="1" id="KW-0472">Membrane</keyword>
<feature type="transmembrane region" description="Helical" evidence="1">
    <location>
        <begin position="68"/>
        <end position="91"/>
    </location>
</feature>
<evidence type="ECO:0000313" key="2">
    <source>
        <dbReference type="EMBL" id="GIY05025.1"/>
    </source>
</evidence>
<dbReference type="Proteomes" id="UP001054945">
    <property type="component" value="Unassembled WGS sequence"/>
</dbReference>
<evidence type="ECO:0000313" key="3">
    <source>
        <dbReference type="Proteomes" id="UP001054945"/>
    </source>
</evidence>
<keyword evidence="3" id="KW-1185">Reference proteome</keyword>
<dbReference type="AlphaFoldDB" id="A0AAV4Q6D4"/>
<reference evidence="2 3" key="1">
    <citation type="submission" date="2021-06" db="EMBL/GenBank/DDBJ databases">
        <title>Caerostris extrusa draft genome.</title>
        <authorList>
            <person name="Kono N."/>
            <person name="Arakawa K."/>
        </authorList>
    </citation>
    <scope>NUCLEOTIDE SEQUENCE [LARGE SCALE GENOMIC DNA]</scope>
</reference>
<organism evidence="2 3">
    <name type="scientific">Caerostris extrusa</name>
    <name type="common">Bark spider</name>
    <name type="synonym">Caerostris bankana</name>
    <dbReference type="NCBI Taxonomy" id="172846"/>
    <lineage>
        <taxon>Eukaryota</taxon>
        <taxon>Metazoa</taxon>
        <taxon>Ecdysozoa</taxon>
        <taxon>Arthropoda</taxon>
        <taxon>Chelicerata</taxon>
        <taxon>Arachnida</taxon>
        <taxon>Araneae</taxon>
        <taxon>Araneomorphae</taxon>
        <taxon>Entelegynae</taxon>
        <taxon>Araneoidea</taxon>
        <taxon>Araneidae</taxon>
        <taxon>Caerostris</taxon>
    </lineage>
</organism>
<sequence length="97" mass="11380">MIGLMDEFRSWSKSGMPAILLSFFAEKEFLGHRFLLHLCRACRAINEESLEQDLIRFCGRHFRNVRSLLVLSSSFELWFGIYLTHFALSMIKEGDVY</sequence>
<gene>
    <name evidence="2" type="ORF">CEXT_226571</name>
</gene>
<proteinExistence type="predicted"/>
<accession>A0AAV4Q6D4</accession>
<keyword evidence="1" id="KW-1133">Transmembrane helix</keyword>